<dbReference type="NCBIfam" id="TIGR03345">
    <property type="entry name" value="VI_ClpV1"/>
    <property type="match status" value="1"/>
</dbReference>
<dbReference type="PANTHER" id="PTHR11638">
    <property type="entry name" value="ATP-DEPENDENT CLP PROTEASE"/>
    <property type="match status" value="1"/>
</dbReference>
<organism evidence="10 11">
    <name type="scientific">Marinibactrum halimedae</name>
    <dbReference type="NCBI Taxonomy" id="1444977"/>
    <lineage>
        <taxon>Bacteria</taxon>
        <taxon>Pseudomonadati</taxon>
        <taxon>Pseudomonadota</taxon>
        <taxon>Gammaproteobacteria</taxon>
        <taxon>Cellvibrionales</taxon>
        <taxon>Cellvibrionaceae</taxon>
        <taxon>Marinibactrum</taxon>
    </lineage>
</organism>
<evidence type="ECO:0000256" key="5">
    <source>
        <dbReference type="ARBA" id="ARBA00023186"/>
    </source>
</evidence>
<feature type="coiled-coil region" evidence="7">
    <location>
        <begin position="437"/>
        <end position="502"/>
    </location>
</feature>
<keyword evidence="3" id="KW-0547">Nucleotide-binding</keyword>
<dbReference type="Pfam" id="PF10431">
    <property type="entry name" value="ClpB_D2-small"/>
    <property type="match status" value="1"/>
</dbReference>
<dbReference type="GO" id="GO:0005524">
    <property type="term" value="F:ATP binding"/>
    <property type="evidence" value="ECO:0007669"/>
    <property type="project" value="UniProtKB-KW"/>
</dbReference>
<dbReference type="Pfam" id="PF02861">
    <property type="entry name" value="Clp_N"/>
    <property type="match status" value="1"/>
</dbReference>
<dbReference type="SUPFAM" id="SSF52540">
    <property type="entry name" value="P-loop containing nucleoside triphosphate hydrolases"/>
    <property type="match status" value="2"/>
</dbReference>
<dbReference type="CDD" id="cd00009">
    <property type="entry name" value="AAA"/>
    <property type="match status" value="1"/>
</dbReference>
<feature type="region of interest" description="Disordered" evidence="8">
    <location>
        <begin position="512"/>
        <end position="549"/>
    </location>
</feature>
<dbReference type="InterPro" id="IPR018368">
    <property type="entry name" value="ClpA/B_CS1"/>
</dbReference>
<evidence type="ECO:0000313" key="10">
    <source>
        <dbReference type="EMBL" id="GLS26062.1"/>
    </source>
</evidence>
<dbReference type="EMBL" id="BSPD01000039">
    <property type="protein sequence ID" value="GLS26062.1"/>
    <property type="molecule type" value="Genomic_DNA"/>
</dbReference>
<dbReference type="InterPro" id="IPR001270">
    <property type="entry name" value="ClpA/B"/>
</dbReference>
<dbReference type="InterPro" id="IPR019489">
    <property type="entry name" value="Clp_ATPase_C"/>
</dbReference>
<dbReference type="CDD" id="cd19499">
    <property type="entry name" value="RecA-like_ClpB_Hsp104-like"/>
    <property type="match status" value="1"/>
</dbReference>
<keyword evidence="5" id="KW-0143">Chaperone</keyword>
<feature type="domain" description="Clp R" evidence="9">
    <location>
        <begin position="10"/>
        <end position="156"/>
    </location>
</feature>
<gene>
    <name evidence="10" type="primary">clpB_2</name>
    <name evidence="10" type="ORF">GCM10007877_17770</name>
</gene>
<dbReference type="Pfam" id="PF00004">
    <property type="entry name" value="AAA"/>
    <property type="match status" value="1"/>
</dbReference>
<keyword evidence="7" id="KW-0175">Coiled coil</keyword>
<dbReference type="PROSITE" id="PS51903">
    <property type="entry name" value="CLP_R"/>
    <property type="match status" value="1"/>
</dbReference>
<evidence type="ECO:0000256" key="2">
    <source>
        <dbReference type="ARBA" id="ARBA00022737"/>
    </source>
</evidence>
<dbReference type="SMART" id="SM00382">
    <property type="entry name" value="AAA"/>
    <property type="match status" value="2"/>
</dbReference>
<keyword evidence="10" id="KW-0378">Hydrolase</keyword>
<evidence type="ECO:0000259" key="9">
    <source>
        <dbReference type="PROSITE" id="PS51903"/>
    </source>
</evidence>
<dbReference type="GO" id="GO:0034605">
    <property type="term" value="P:cellular response to heat"/>
    <property type="evidence" value="ECO:0007669"/>
    <property type="project" value="TreeGrafter"/>
</dbReference>
<dbReference type="SMART" id="SM01086">
    <property type="entry name" value="ClpB_D2-small"/>
    <property type="match status" value="1"/>
</dbReference>
<dbReference type="InterPro" id="IPR003959">
    <property type="entry name" value="ATPase_AAA_core"/>
</dbReference>
<keyword evidence="4" id="KW-0067">ATP-binding</keyword>
<sequence>MININLKSLVDKMSPTLRDSLEGAAGLCITHTHYNVEIEHWLLKLLDNSDNDLNSLLKKHDIHLPAMARELAAGIAKFKTGSSRPASLSPNIVDASKNAWMLASVEFQQSTVTSAHLLAALILDDVSRHELLKSCPELKNIAPESIRETARSVYGSSSESAAAVSSTDATVAGGNENIKASKTPSLDKYTVNLTERAKKGEIDPVLGRDEEIRQCIDILTRRRQNNPILTGEAGVGKTAVVEGFALRVAENDVPTPLQGVIVRTLDLGLLQAGASVKGEFENRLKSVIEEVKASITPIIMFIDEAHTMIGAGGKEGQGDAANLLKPALARGELRTIAATTWAEYKKYFERDPALTRRFQVVKVEEPDEEKAIDMMRGISPSLQNHHKVRILDEAVVASVKLSHRYIPGRQLPDKSVSLLDTACARVALSQSSTPSAMENAQRRIETAQRTIDKLQRENIATGEHEETLSALNDEKANAEALLETLTAQREEENTVITELKAVYDQIDQHYNQLNGETVENDTTNSEDTTDSENASDTAEPETQEESSAAADIDLPALQAQLKTLQEKLASIQGESPLMQPNVDEQAIAEVIANWTGIPVGKMVSDEITNIQNLASRLEERVIGQPHALQAIAQAVQTSRAGLTDPRKPVGVFLFCGTSGVGKTETALALADQLFGGEQNITVINMSEFKEEHKVSMLLGSPPGYVGYGEGGVLTEAARRKPYSVILLDEMEKAHPGVQDVFYNLFDKGTIKDGEGRDIDFKNTVIIMTSNAGEDAIRAIMQQVEEKPEPEVLLDNIRPHLLQHFKPAFLGRANVISYYPLEDDDLMKIAQINLRKIEKRVRNHYGASFDYHEDVLLHIVARCQESDIGARNIENILNKTLLPELASECLNAMANEAPINHVAIGVSEEGEFNYTLS</sequence>
<dbReference type="InterPro" id="IPR004176">
    <property type="entry name" value="Clp_R_N"/>
</dbReference>
<dbReference type="InterPro" id="IPR041546">
    <property type="entry name" value="ClpA/ClpB_AAA_lid"/>
</dbReference>
<dbReference type="InterPro" id="IPR036628">
    <property type="entry name" value="Clp_N_dom_sf"/>
</dbReference>
<comment type="caution">
    <text evidence="10">The sequence shown here is derived from an EMBL/GenBank/DDBJ whole genome shotgun (WGS) entry which is preliminary data.</text>
</comment>
<dbReference type="RefSeq" id="WP_232592962.1">
    <property type="nucleotide sequence ID" value="NZ_BSPD01000039.1"/>
</dbReference>
<dbReference type="InterPro" id="IPR050130">
    <property type="entry name" value="ClpA_ClpB"/>
</dbReference>
<dbReference type="Pfam" id="PF07724">
    <property type="entry name" value="AAA_2"/>
    <property type="match status" value="1"/>
</dbReference>
<dbReference type="GO" id="GO:0008233">
    <property type="term" value="F:peptidase activity"/>
    <property type="evidence" value="ECO:0007669"/>
    <property type="project" value="UniProtKB-KW"/>
</dbReference>
<dbReference type="Gene3D" id="1.10.8.60">
    <property type="match status" value="1"/>
</dbReference>
<dbReference type="Pfam" id="PF17871">
    <property type="entry name" value="AAA_lid_9"/>
    <property type="match status" value="1"/>
</dbReference>
<proteinExistence type="inferred from homology"/>
<dbReference type="PROSITE" id="PS00870">
    <property type="entry name" value="CLPAB_1"/>
    <property type="match status" value="1"/>
</dbReference>
<evidence type="ECO:0000256" key="7">
    <source>
        <dbReference type="SAM" id="Coils"/>
    </source>
</evidence>
<comment type="similarity">
    <text evidence="1">Belongs to the ClpA/ClpB family.</text>
</comment>
<keyword evidence="10" id="KW-0645">Protease</keyword>
<evidence type="ECO:0000313" key="11">
    <source>
        <dbReference type="Proteomes" id="UP001156870"/>
    </source>
</evidence>
<reference evidence="10 11" key="1">
    <citation type="journal article" date="2014" name="Int. J. Syst. Evol. Microbiol.">
        <title>Complete genome sequence of Corynebacterium casei LMG S-19264T (=DSM 44701T), isolated from a smear-ripened cheese.</title>
        <authorList>
            <consortium name="US DOE Joint Genome Institute (JGI-PGF)"/>
            <person name="Walter F."/>
            <person name="Albersmeier A."/>
            <person name="Kalinowski J."/>
            <person name="Ruckert C."/>
        </authorList>
    </citation>
    <scope>NUCLEOTIDE SEQUENCE [LARGE SCALE GENOMIC DNA]</scope>
    <source>
        <strain evidence="10 11">NBRC 110095</strain>
    </source>
</reference>
<dbReference type="InterPro" id="IPR017729">
    <property type="entry name" value="ATPase_T6SS_ClpV1"/>
</dbReference>
<dbReference type="InterPro" id="IPR027417">
    <property type="entry name" value="P-loop_NTPase"/>
</dbReference>
<dbReference type="GO" id="GO:0006508">
    <property type="term" value="P:proteolysis"/>
    <property type="evidence" value="ECO:0007669"/>
    <property type="project" value="UniProtKB-KW"/>
</dbReference>
<protein>
    <submittedName>
        <fullName evidence="10">Protease associated ATPase ClpB</fullName>
    </submittedName>
</protein>
<dbReference type="InterPro" id="IPR003593">
    <property type="entry name" value="AAA+_ATPase"/>
</dbReference>
<keyword evidence="11" id="KW-1185">Reference proteome</keyword>
<dbReference type="PRINTS" id="PR00300">
    <property type="entry name" value="CLPPROTEASEA"/>
</dbReference>
<dbReference type="Gene3D" id="3.40.50.300">
    <property type="entry name" value="P-loop containing nucleotide triphosphate hydrolases"/>
    <property type="match status" value="3"/>
</dbReference>
<accession>A0AA37WPI2</accession>
<dbReference type="FunFam" id="3.40.50.300:FF:000025">
    <property type="entry name" value="ATP-dependent Clp protease subunit"/>
    <property type="match status" value="1"/>
</dbReference>
<evidence type="ECO:0000256" key="8">
    <source>
        <dbReference type="SAM" id="MobiDB-lite"/>
    </source>
</evidence>
<dbReference type="Proteomes" id="UP001156870">
    <property type="component" value="Unassembled WGS sequence"/>
</dbReference>
<dbReference type="GO" id="GO:0005737">
    <property type="term" value="C:cytoplasm"/>
    <property type="evidence" value="ECO:0007669"/>
    <property type="project" value="TreeGrafter"/>
</dbReference>
<dbReference type="Gene3D" id="1.10.1780.10">
    <property type="entry name" value="Clp, N-terminal domain"/>
    <property type="match status" value="1"/>
</dbReference>
<dbReference type="GO" id="GO:0016887">
    <property type="term" value="F:ATP hydrolysis activity"/>
    <property type="evidence" value="ECO:0007669"/>
    <property type="project" value="InterPro"/>
</dbReference>
<evidence type="ECO:0000256" key="1">
    <source>
        <dbReference type="ARBA" id="ARBA00008675"/>
    </source>
</evidence>
<dbReference type="SUPFAM" id="SSF81923">
    <property type="entry name" value="Double Clp-N motif"/>
    <property type="match status" value="1"/>
</dbReference>
<evidence type="ECO:0000256" key="4">
    <source>
        <dbReference type="ARBA" id="ARBA00022840"/>
    </source>
</evidence>
<keyword evidence="2 6" id="KW-0677">Repeat</keyword>
<dbReference type="PANTHER" id="PTHR11638:SF184">
    <property type="entry name" value="ATPASE WITH CHAPERONE ACTIVITY"/>
    <property type="match status" value="1"/>
</dbReference>
<dbReference type="AlphaFoldDB" id="A0AA37WPI2"/>
<evidence type="ECO:0000256" key="6">
    <source>
        <dbReference type="PROSITE-ProRule" id="PRU01251"/>
    </source>
</evidence>
<evidence type="ECO:0000256" key="3">
    <source>
        <dbReference type="ARBA" id="ARBA00022741"/>
    </source>
</evidence>
<name>A0AA37WPI2_9GAMM</name>